<dbReference type="InterPro" id="IPR008332">
    <property type="entry name" value="MethylG_MeTrfase_N"/>
</dbReference>
<evidence type="ECO:0000313" key="12">
    <source>
        <dbReference type="EMBL" id="BEH03326.1"/>
    </source>
</evidence>
<evidence type="ECO:0000313" key="13">
    <source>
        <dbReference type="Proteomes" id="UP001431656"/>
    </source>
</evidence>
<organism evidence="12 13">
    <name type="scientific">Brooklawnia propionicigenes</name>
    <dbReference type="NCBI Taxonomy" id="3041175"/>
    <lineage>
        <taxon>Bacteria</taxon>
        <taxon>Bacillati</taxon>
        <taxon>Actinomycetota</taxon>
        <taxon>Actinomycetes</taxon>
        <taxon>Propionibacteriales</taxon>
        <taxon>Propionibacteriaceae</taxon>
        <taxon>Brooklawnia</taxon>
    </lineage>
</organism>
<reference evidence="12" key="1">
    <citation type="journal article" date="2024" name="Int. J. Syst. Evol. Microbiol.">
        <title>Brooklawnia propionicigenes sp. nov., a facultatively anaerobic, propionate-producing bacterium isolated from a methanogenic reactor treating waste from cattle farms.</title>
        <authorList>
            <person name="Akita Y."/>
            <person name="Ueki A."/>
            <person name="Tonouchi A."/>
            <person name="Sugawara Y."/>
            <person name="Honma S."/>
            <person name="Kaku N."/>
            <person name="Ueki K."/>
        </authorList>
    </citation>
    <scope>NUCLEOTIDE SEQUENCE</scope>
    <source>
        <strain evidence="12">SH051</strain>
    </source>
</reference>
<sequence>MSDADLLGSPAGTDGAPDVVYRIIDSPVGPLLLAATDSGLVRVVFEREGFQTKLDRLAATIGPRVVEMPTRLETAASQLGEYFAGSRQEFDLDLDQSLSAGFRLAVHRYLPRIGYGQTRSYKQVAEMVGNSRLVRAVGAACAANPLPIVVPCHRVVRSDGHLGGYLGGLEAKRTLLELERQFRAA</sequence>
<dbReference type="NCBIfam" id="TIGR00589">
    <property type="entry name" value="ogt"/>
    <property type="match status" value="1"/>
</dbReference>
<dbReference type="PANTHER" id="PTHR10815:SF5">
    <property type="entry name" value="METHYLATED-DNA--PROTEIN-CYSTEINE METHYLTRANSFERASE"/>
    <property type="match status" value="1"/>
</dbReference>
<dbReference type="InterPro" id="IPR014048">
    <property type="entry name" value="MethylDNA_cys_MeTrfase_DNA-bd"/>
</dbReference>
<dbReference type="RefSeq" id="WP_286265743.1">
    <property type="nucleotide sequence ID" value="NZ_AP028056.1"/>
</dbReference>
<dbReference type="Gene3D" id="1.10.10.10">
    <property type="entry name" value="Winged helix-like DNA-binding domain superfamily/Winged helix DNA-binding domain"/>
    <property type="match status" value="1"/>
</dbReference>
<feature type="domain" description="Methylguanine DNA methyltransferase ribonuclease-like" evidence="11">
    <location>
        <begin position="19"/>
        <end position="95"/>
    </location>
</feature>
<dbReference type="CDD" id="cd06445">
    <property type="entry name" value="ATase"/>
    <property type="match status" value="1"/>
</dbReference>
<dbReference type="InterPro" id="IPR001497">
    <property type="entry name" value="MethylDNA_cys_MeTrfase_AS"/>
</dbReference>
<keyword evidence="5 9" id="KW-0808">Transferase</keyword>
<dbReference type="PANTHER" id="PTHR10815">
    <property type="entry name" value="METHYLATED-DNA--PROTEIN-CYSTEINE METHYLTRANSFERASE"/>
    <property type="match status" value="1"/>
</dbReference>
<keyword evidence="7 9" id="KW-0234">DNA repair</keyword>
<dbReference type="EC" id="2.1.1.63" evidence="9"/>
<dbReference type="GO" id="GO:0005737">
    <property type="term" value="C:cytoplasm"/>
    <property type="evidence" value="ECO:0007669"/>
    <property type="project" value="UniProtKB-SubCell"/>
</dbReference>
<protein>
    <recommendedName>
        <fullName evidence="9">Methylated-DNA--protein-cysteine methyltransferase</fullName>
        <ecNumber evidence="9">2.1.1.63</ecNumber>
    </recommendedName>
    <alternativeName>
        <fullName evidence="9">6-O-methylguanine-DNA methyltransferase</fullName>
        <shortName evidence="9">MGMT</shortName>
    </alternativeName>
    <alternativeName>
        <fullName evidence="9">O-6-methylguanine-DNA-alkyltransferase</fullName>
    </alternativeName>
</protein>
<dbReference type="FunFam" id="1.10.10.10:FF:000214">
    <property type="entry name" value="Methylated-DNA--protein-cysteine methyltransferase"/>
    <property type="match status" value="1"/>
</dbReference>
<evidence type="ECO:0000256" key="9">
    <source>
        <dbReference type="HAMAP-Rule" id="MF_00772"/>
    </source>
</evidence>
<evidence type="ECO:0000256" key="6">
    <source>
        <dbReference type="ARBA" id="ARBA00022763"/>
    </source>
</evidence>
<name>A0AAN0MIM9_9ACTN</name>
<evidence type="ECO:0000256" key="1">
    <source>
        <dbReference type="ARBA" id="ARBA00001286"/>
    </source>
</evidence>
<dbReference type="Gene3D" id="3.30.160.70">
    <property type="entry name" value="Methylated DNA-protein cysteine methyltransferase domain"/>
    <property type="match status" value="1"/>
</dbReference>
<dbReference type="SUPFAM" id="SSF46767">
    <property type="entry name" value="Methylated DNA-protein cysteine methyltransferase, C-terminal domain"/>
    <property type="match status" value="1"/>
</dbReference>
<keyword evidence="4 9" id="KW-0489">Methyltransferase</keyword>
<dbReference type="EMBL" id="AP028056">
    <property type="protein sequence ID" value="BEH03326.1"/>
    <property type="molecule type" value="Genomic_DNA"/>
</dbReference>
<dbReference type="GO" id="GO:0032259">
    <property type="term" value="P:methylation"/>
    <property type="evidence" value="ECO:0007669"/>
    <property type="project" value="UniProtKB-KW"/>
</dbReference>
<dbReference type="KEGG" id="broo:brsh051_26070"/>
<dbReference type="AlphaFoldDB" id="A0AAN0MIM9"/>
<dbReference type="InterPro" id="IPR036388">
    <property type="entry name" value="WH-like_DNA-bd_sf"/>
</dbReference>
<feature type="active site" description="Nucleophile; methyl group acceptor" evidence="9">
    <location>
        <position position="152"/>
    </location>
</feature>
<comment type="catalytic activity">
    <reaction evidence="8 9">
        <text>a 6-O-methyl-2'-deoxyguanosine in DNA + L-cysteinyl-[protein] = S-methyl-L-cysteinyl-[protein] + a 2'-deoxyguanosine in DNA</text>
        <dbReference type="Rhea" id="RHEA:24000"/>
        <dbReference type="Rhea" id="RHEA-COMP:10131"/>
        <dbReference type="Rhea" id="RHEA-COMP:10132"/>
        <dbReference type="Rhea" id="RHEA-COMP:11367"/>
        <dbReference type="Rhea" id="RHEA-COMP:11368"/>
        <dbReference type="ChEBI" id="CHEBI:29950"/>
        <dbReference type="ChEBI" id="CHEBI:82612"/>
        <dbReference type="ChEBI" id="CHEBI:85445"/>
        <dbReference type="ChEBI" id="CHEBI:85448"/>
        <dbReference type="EC" id="2.1.1.63"/>
    </reaction>
</comment>
<evidence type="ECO:0000256" key="2">
    <source>
        <dbReference type="ARBA" id="ARBA00008711"/>
    </source>
</evidence>
<dbReference type="InterPro" id="IPR036217">
    <property type="entry name" value="MethylDNA_cys_MeTrfase_DNAb"/>
</dbReference>
<evidence type="ECO:0000256" key="8">
    <source>
        <dbReference type="ARBA" id="ARBA00049348"/>
    </source>
</evidence>
<comment type="miscellaneous">
    <text evidence="9">This enzyme catalyzes only one turnover and therefore is not strictly catalytic. According to one definition, an enzyme is a biocatalyst that acts repeatedly and over many reaction cycles.</text>
</comment>
<dbReference type="InterPro" id="IPR036631">
    <property type="entry name" value="MGMT_N_sf"/>
</dbReference>
<dbReference type="PROSITE" id="PS00374">
    <property type="entry name" value="MGMT"/>
    <property type="match status" value="1"/>
</dbReference>
<comment type="similarity">
    <text evidence="2 9">Belongs to the MGMT family.</text>
</comment>
<keyword evidence="6 9" id="KW-0227">DNA damage</keyword>
<dbReference type="InterPro" id="IPR023546">
    <property type="entry name" value="MGMT"/>
</dbReference>
<evidence type="ECO:0000256" key="4">
    <source>
        <dbReference type="ARBA" id="ARBA00022603"/>
    </source>
</evidence>
<comment type="catalytic activity">
    <reaction evidence="1 9">
        <text>a 4-O-methyl-thymidine in DNA + L-cysteinyl-[protein] = a thymidine in DNA + S-methyl-L-cysteinyl-[protein]</text>
        <dbReference type="Rhea" id="RHEA:53428"/>
        <dbReference type="Rhea" id="RHEA-COMP:10131"/>
        <dbReference type="Rhea" id="RHEA-COMP:10132"/>
        <dbReference type="Rhea" id="RHEA-COMP:13555"/>
        <dbReference type="Rhea" id="RHEA-COMP:13556"/>
        <dbReference type="ChEBI" id="CHEBI:29950"/>
        <dbReference type="ChEBI" id="CHEBI:82612"/>
        <dbReference type="ChEBI" id="CHEBI:137386"/>
        <dbReference type="ChEBI" id="CHEBI:137387"/>
        <dbReference type="EC" id="2.1.1.63"/>
    </reaction>
</comment>
<dbReference type="Pfam" id="PF02870">
    <property type="entry name" value="Methyltransf_1N"/>
    <property type="match status" value="1"/>
</dbReference>
<evidence type="ECO:0000259" key="11">
    <source>
        <dbReference type="Pfam" id="PF02870"/>
    </source>
</evidence>
<dbReference type="Pfam" id="PF01035">
    <property type="entry name" value="DNA_binding_1"/>
    <property type="match status" value="1"/>
</dbReference>
<evidence type="ECO:0000256" key="5">
    <source>
        <dbReference type="ARBA" id="ARBA00022679"/>
    </source>
</evidence>
<comment type="function">
    <text evidence="9">Involved in the cellular defense against the biological effects of O6-methylguanine (O6-MeG) and O4-methylthymine (O4-MeT) in DNA. Repairs the methylated nucleobase in DNA by stoichiometrically transferring the methyl group to a cysteine residue in the enzyme. This is a suicide reaction: the enzyme is irreversibly inactivated.</text>
</comment>
<accession>A0AAN0MIM9</accession>
<feature type="domain" description="Methylated-DNA-[protein]-cysteine S-methyltransferase DNA binding" evidence="10">
    <location>
        <begin position="102"/>
        <end position="180"/>
    </location>
</feature>
<dbReference type="Proteomes" id="UP001431656">
    <property type="component" value="Chromosome"/>
</dbReference>
<dbReference type="GO" id="GO:0003908">
    <property type="term" value="F:methylated-DNA-[protein]-cysteine S-methyltransferase activity"/>
    <property type="evidence" value="ECO:0007669"/>
    <property type="project" value="UniProtKB-UniRule"/>
</dbReference>
<evidence type="ECO:0000256" key="3">
    <source>
        <dbReference type="ARBA" id="ARBA00022490"/>
    </source>
</evidence>
<comment type="subcellular location">
    <subcellularLocation>
        <location evidence="9">Cytoplasm</location>
    </subcellularLocation>
</comment>
<evidence type="ECO:0000259" key="10">
    <source>
        <dbReference type="Pfam" id="PF01035"/>
    </source>
</evidence>
<keyword evidence="3 9" id="KW-0963">Cytoplasm</keyword>
<keyword evidence="13" id="KW-1185">Reference proteome</keyword>
<evidence type="ECO:0000256" key="7">
    <source>
        <dbReference type="ARBA" id="ARBA00023204"/>
    </source>
</evidence>
<proteinExistence type="inferred from homology"/>
<dbReference type="SUPFAM" id="SSF53155">
    <property type="entry name" value="Methylated DNA-protein cysteine methyltransferase domain"/>
    <property type="match status" value="1"/>
</dbReference>
<dbReference type="HAMAP" id="MF_00772">
    <property type="entry name" value="OGT"/>
    <property type="match status" value="1"/>
</dbReference>
<dbReference type="GO" id="GO:0006307">
    <property type="term" value="P:DNA alkylation repair"/>
    <property type="evidence" value="ECO:0007669"/>
    <property type="project" value="UniProtKB-UniRule"/>
</dbReference>
<gene>
    <name evidence="12" type="ORF">brsh051_26070</name>
</gene>